<evidence type="ECO:0000313" key="5">
    <source>
        <dbReference type="EMBL" id="MDZ5457779.1"/>
    </source>
</evidence>
<sequence>MDDTTSTPRKRRGGGGITLGDVARLAGVAPITASRALNTPAQVSPQVLQRVREAVQRTGYVPNLLAGGLASRRSRLVAAVVPSIAGPVFLETVQALTEALADKGYQLMLGQSGYDGAREDELLEQILGRRPDGLVLTGVMHSPQARRRLQASGLPVVETWDFTSSPVDMLVGFSHEAAAAAMADHLVSRGYRRLAVLGGDDARALRRQRGFVERARALGCGEVPALALPAPTGVPEGRAGLHRLLAQAPQTQAVFCASDALALGALAEAQSRGLRVPQDLALAGFGDMPFAASLHPALTTMRIDGTAIGRHAARFIVERVEGREVGEKVIDVGFSVVQREST</sequence>
<evidence type="ECO:0000313" key="6">
    <source>
        <dbReference type="Proteomes" id="UP001293718"/>
    </source>
</evidence>
<dbReference type="EMBL" id="JAXOJX010000022">
    <property type="protein sequence ID" value="MDZ5457779.1"/>
    <property type="molecule type" value="Genomic_DNA"/>
</dbReference>
<dbReference type="CDD" id="cd01392">
    <property type="entry name" value="HTH_LacI"/>
    <property type="match status" value="1"/>
</dbReference>
<dbReference type="InterPro" id="IPR010982">
    <property type="entry name" value="Lambda_DNA-bd_dom_sf"/>
</dbReference>
<evidence type="ECO:0000256" key="2">
    <source>
        <dbReference type="ARBA" id="ARBA00023125"/>
    </source>
</evidence>
<dbReference type="PANTHER" id="PTHR30146">
    <property type="entry name" value="LACI-RELATED TRANSCRIPTIONAL REPRESSOR"/>
    <property type="match status" value="1"/>
</dbReference>
<protein>
    <submittedName>
        <fullName evidence="5">LacI family DNA-binding transcriptional regulator</fullName>
    </submittedName>
</protein>
<proteinExistence type="predicted"/>
<dbReference type="InterPro" id="IPR000843">
    <property type="entry name" value="HTH_LacI"/>
</dbReference>
<dbReference type="PANTHER" id="PTHR30146:SF33">
    <property type="entry name" value="TRANSCRIPTIONAL REGULATOR"/>
    <property type="match status" value="1"/>
</dbReference>
<dbReference type="SUPFAM" id="SSF53822">
    <property type="entry name" value="Periplasmic binding protein-like I"/>
    <property type="match status" value="1"/>
</dbReference>
<dbReference type="Pfam" id="PF13377">
    <property type="entry name" value="Peripla_BP_3"/>
    <property type="match status" value="1"/>
</dbReference>
<dbReference type="RefSeq" id="WP_322465997.1">
    <property type="nucleotide sequence ID" value="NZ_JAXOJX010000022.1"/>
</dbReference>
<dbReference type="InterPro" id="IPR046335">
    <property type="entry name" value="LacI/GalR-like_sensor"/>
</dbReference>
<dbReference type="PROSITE" id="PS50932">
    <property type="entry name" value="HTH_LACI_2"/>
    <property type="match status" value="1"/>
</dbReference>
<evidence type="ECO:0000256" key="1">
    <source>
        <dbReference type="ARBA" id="ARBA00023015"/>
    </source>
</evidence>
<comment type="caution">
    <text evidence="5">The sequence shown here is derived from an EMBL/GenBank/DDBJ whole genome shotgun (WGS) entry which is preliminary data.</text>
</comment>
<keyword evidence="6" id="KW-1185">Reference proteome</keyword>
<accession>A0ABU5IG25</accession>
<dbReference type="InterPro" id="IPR028082">
    <property type="entry name" value="Peripla_BP_I"/>
</dbReference>
<dbReference type="SUPFAM" id="SSF47413">
    <property type="entry name" value="lambda repressor-like DNA-binding domains"/>
    <property type="match status" value="1"/>
</dbReference>
<dbReference type="Pfam" id="PF00356">
    <property type="entry name" value="LacI"/>
    <property type="match status" value="1"/>
</dbReference>
<dbReference type="CDD" id="cd01575">
    <property type="entry name" value="PBP1_GntR"/>
    <property type="match status" value="1"/>
</dbReference>
<feature type="domain" description="HTH lacI-type" evidence="4">
    <location>
        <begin position="17"/>
        <end position="71"/>
    </location>
</feature>
<keyword evidence="1" id="KW-0805">Transcription regulation</keyword>
<reference evidence="5 6" key="1">
    <citation type="submission" date="2023-11" db="EMBL/GenBank/DDBJ databases">
        <title>Draft genome of Azohydromonas lata strain H1 (DSM1123), a polyhydroxyalkanoate producer.</title>
        <authorList>
            <person name="Traversa D."/>
            <person name="D'Addabbo P."/>
            <person name="Pazzani C."/>
            <person name="Manzari C."/>
            <person name="Chiara M."/>
            <person name="Scrascia M."/>
        </authorList>
    </citation>
    <scope>NUCLEOTIDE SEQUENCE [LARGE SCALE GENOMIC DNA]</scope>
    <source>
        <strain evidence="5 6">H1</strain>
    </source>
</reference>
<evidence type="ECO:0000259" key="4">
    <source>
        <dbReference type="PROSITE" id="PS50932"/>
    </source>
</evidence>
<dbReference type="GO" id="GO:0003677">
    <property type="term" value="F:DNA binding"/>
    <property type="evidence" value="ECO:0007669"/>
    <property type="project" value="UniProtKB-KW"/>
</dbReference>
<dbReference type="Gene3D" id="3.40.50.2300">
    <property type="match status" value="2"/>
</dbReference>
<keyword evidence="2 5" id="KW-0238">DNA-binding</keyword>
<keyword evidence="3" id="KW-0804">Transcription</keyword>
<organism evidence="5 6">
    <name type="scientific">Azohydromonas lata</name>
    <dbReference type="NCBI Taxonomy" id="45677"/>
    <lineage>
        <taxon>Bacteria</taxon>
        <taxon>Pseudomonadati</taxon>
        <taxon>Pseudomonadota</taxon>
        <taxon>Betaproteobacteria</taxon>
        <taxon>Burkholderiales</taxon>
        <taxon>Sphaerotilaceae</taxon>
        <taxon>Azohydromonas</taxon>
    </lineage>
</organism>
<name>A0ABU5IG25_9BURK</name>
<gene>
    <name evidence="5" type="ORF">SM757_14460</name>
</gene>
<dbReference type="SMART" id="SM00354">
    <property type="entry name" value="HTH_LACI"/>
    <property type="match status" value="1"/>
</dbReference>
<dbReference type="Gene3D" id="1.10.260.40">
    <property type="entry name" value="lambda repressor-like DNA-binding domains"/>
    <property type="match status" value="1"/>
</dbReference>
<evidence type="ECO:0000256" key="3">
    <source>
        <dbReference type="ARBA" id="ARBA00023163"/>
    </source>
</evidence>
<dbReference type="Proteomes" id="UP001293718">
    <property type="component" value="Unassembled WGS sequence"/>
</dbReference>